<organism evidence="2 3">
    <name type="scientific">Kribbella flavida (strain DSM 17836 / JCM 10339 / NBRC 14399)</name>
    <dbReference type="NCBI Taxonomy" id="479435"/>
    <lineage>
        <taxon>Bacteria</taxon>
        <taxon>Bacillati</taxon>
        <taxon>Actinomycetota</taxon>
        <taxon>Actinomycetes</taxon>
        <taxon>Propionibacteriales</taxon>
        <taxon>Kribbellaceae</taxon>
        <taxon>Kribbella</taxon>
    </lineage>
</organism>
<reference evidence="3" key="1">
    <citation type="submission" date="2009-09" db="EMBL/GenBank/DDBJ databases">
        <title>The complete genome of Kribbella flavida DSM 17836.</title>
        <authorList>
            <consortium name="US DOE Joint Genome Institute (JGI-PGF)"/>
            <person name="Lucas S."/>
            <person name="Copeland A."/>
            <person name="Lapidus A."/>
            <person name="Glavina del Rio T."/>
            <person name="Dalin E."/>
            <person name="Tice H."/>
            <person name="Bruce D."/>
            <person name="Goodwin L."/>
            <person name="Pitluck S."/>
            <person name="Kyrpides N."/>
            <person name="Mavromatis K."/>
            <person name="Ivanova N."/>
            <person name="Saunders E."/>
            <person name="Brettin T."/>
            <person name="Detter J.C."/>
            <person name="Han C."/>
            <person name="Larimer F."/>
            <person name="Land M."/>
            <person name="Hauser L."/>
            <person name="Markowitz V."/>
            <person name="Cheng J.-F."/>
            <person name="Hugenholtz P."/>
            <person name="Woyke T."/>
            <person name="Wu D."/>
            <person name="Pukall R."/>
            <person name="Klenk H.-P."/>
            <person name="Eisen J.A."/>
        </authorList>
    </citation>
    <scope>NUCLEOTIDE SEQUENCE [LARGE SCALE GENOMIC DNA]</scope>
    <source>
        <strain evidence="3">DSM 17836 / JCM 10339 / NBRC 14399</strain>
    </source>
</reference>
<accession>D2PLF1</accession>
<evidence type="ECO:0000313" key="2">
    <source>
        <dbReference type="EMBL" id="ADB30580.1"/>
    </source>
</evidence>
<dbReference type="EMBL" id="CP001736">
    <property type="protein sequence ID" value="ADB30580.1"/>
    <property type="molecule type" value="Genomic_DNA"/>
</dbReference>
<evidence type="ECO:0000256" key="1">
    <source>
        <dbReference type="SAM" id="MobiDB-lite"/>
    </source>
</evidence>
<protein>
    <submittedName>
        <fullName evidence="2">Uncharacterized protein</fullName>
    </submittedName>
</protein>
<dbReference type="KEGG" id="kfl:Kfla_1479"/>
<sequence>MTYRPVSGEGLRTRWDDEPSVVVRNRRDGFGSLELSWATQPVEQGWVASRTRVVFDDVVEYRWKYFDVDDDQAAEGGLELGELEGSDRLAALAAQGFDRELRHFLISFDEHGIYEVICRSIDIHHQPRRRATPADDTDEGWSDSFYPCSCSCLFDGRALLFTVDSASGRLQLECKGCGRTYDTPADLSRVHPAQPDSASSSRPASLDEIRSAGWARFLPLDDEGHAQPT</sequence>
<dbReference type="AlphaFoldDB" id="D2PLF1"/>
<dbReference type="STRING" id="479435.Kfla_1479"/>
<proteinExistence type="predicted"/>
<gene>
    <name evidence="2" type="ordered locus">Kfla_1479</name>
</gene>
<name>D2PLF1_KRIFD</name>
<evidence type="ECO:0000313" key="3">
    <source>
        <dbReference type="Proteomes" id="UP000007967"/>
    </source>
</evidence>
<feature type="region of interest" description="Disordered" evidence="1">
    <location>
        <begin position="185"/>
        <end position="207"/>
    </location>
</feature>
<keyword evidence="3" id="KW-1185">Reference proteome</keyword>
<dbReference type="eggNOG" id="ENOG502ZX36">
    <property type="taxonomic scope" value="Bacteria"/>
</dbReference>
<reference evidence="2 3" key="2">
    <citation type="journal article" date="2010" name="Stand. Genomic Sci.">
        <title>Complete genome sequence of Kribbella flavida type strain (IFO 14399).</title>
        <authorList>
            <person name="Pukall R."/>
            <person name="Lapidus A."/>
            <person name="Glavina Del Rio T."/>
            <person name="Copeland A."/>
            <person name="Tice H."/>
            <person name="Cheng J.-F."/>
            <person name="Lucas S."/>
            <person name="Chen F."/>
            <person name="Nolan M."/>
            <person name="LaButti K."/>
            <person name="Pati A."/>
            <person name="Ivanova N."/>
            <person name="Mavrommatis K."/>
            <person name="Mikhailova N."/>
            <person name="Pitluck S."/>
            <person name="Bruce D."/>
            <person name="Goodwin L."/>
            <person name="Land M."/>
            <person name="Hauser L."/>
            <person name="Chang Y.-J."/>
            <person name="Jeffries C.D."/>
            <person name="Chen A."/>
            <person name="Palaniappan K."/>
            <person name="Chain P."/>
            <person name="Rohde M."/>
            <person name="Goeker M."/>
            <person name="Bristow J."/>
            <person name="Eisen J.A."/>
            <person name="Markowitz V."/>
            <person name="Hugenholtz P."/>
            <person name="Kyrpides N.C."/>
            <person name="Klenk H.-P."/>
            <person name="Brettin T."/>
        </authorList>
    </citation>
    <scope>NUCLEOTIDE SEQUENCE [LARGE SCALE GENOMIC DNA]</scope>
    <source>
        <strain evidence="3">DSM 17836 / JCM 10339 / NBRC 14399</strain>
    </source>
</reference>
<dbReference type="Proteomes" id="UP000007967">
    <property type="component" value="Chromosome"/>
</dbReference>
<dbReference type="HOGENOM" id="CLU_1208515_0_0_11"/>